<gene>
    <name evidence="1" type="ORF">CY34DRAFT_13916</name>
</gene>
<name>A0A0D0B0Q8_9AGAM</name>
<dbReference type="InParanoid" id="A0A0D0B0Q8"/>
<evidence type="ECO:0000313" key="1">
    <source>
        <dbReference type="EMBL" id="KIK40137.1"/>
    </source>
</evidence>
<reference evidence="1 2" key="1">
    <citation type="submission" date="2014-04" db="EMBL/GenBank/DDBJ databases">
        <authorList>
            <consortium name="DOE Joint Genome Institute"/>
            <person name="Kuo A."/>
            <person name="Ruytinx J."/>
            <person name="Rineau F."/>
            <person name="Colpaert J."/>
            <person name="Kohler A."/>
            <person name="Nagy L.G."/>
            <person name="Floudas D."/>
            <person name="Copeland A."/>
            <person name="Barry K.W."/>
            <person name="Cichocki N."/>
            <person name="Veneault-Fourrey C."/>
            <person name="LaButti K."/>
            <person name="Lindquist E.A."/>
            <person name="Lipzen A."/>
            <person name="Lundell T."/>
            <person name="Morin E."/>
            <person name="Murat C."/>
            <person name="Sun H."/>
            <person name="Tunlid A."/>
            <person name="Henrissat B."/>
            <person name="Grigoriev I.V."/>
            <person name="Hibbett D.S."/>
            <person name="Martin F."/>
            <person name="Nordberg H.P."/>
            <person name="Cantor M.N."/>
            <person name="Hua S.X."/>
        </authorList>
    </citation>
    <scope>NUCLEOTIDE SEQUENCE [LARGE SCALE GENOMIC DNA]</scope>
    <source>
        <strain evidence="1 2">UH-Slu-Lm8-n1</strain>
    </source>
</reference>
<dbReference type="HOGENOM" id="CLU_1297176_0_0_1"/>
<reference evidence="2" key="2">
    <citation type="submission" date="2015-01" db="EMBL/GenBank/DDBJ databases">
        <title>Evolutionary Origins and Diversification of the Mycorrhizal Mutualists.</title>
        <authorList>
            <consortium name="DOE Joint Genome Institute"/>
            <consortium name="Mycorrhizal Genomics Consortium"/>
            <person name="Kohler A."/>
            <person name="Kuo A."/>
            <person name="Nagy L.G."/>
            <person name="Floudas D."/>
            <person name="Copeland A."/>
            <person name="Barry K.W."/>
            <person name="Cichocki N."/>
            <person name="Veneault-Fourrey C."/>
            <person name="LaButti K."/>
            <person name="Lindquist E.A."/>
            <person name="Lipzen A."/>
            <person name="Lundell T."/>
            <person name="Morin E."/>
            <person name="Murat C."/>
            <person name="Riley R."/>
            <person name="Ohm R."/>
            <person name="Sun H."/>
            <person name="Tunlid A."/>
            <person name="Henrissat B."/>
            <person name="Grigoriev I.V."/>
            <person name="Hibbett D.S."/>
            <person name="Martin F."/>
        </authorList>
    </citation>
    <scope>NUCLEOTIDE SEQUENCE [LARGE SCALE GENOMIC DNA]</scope>
    <source>
        <strain evidence="2">UH-Slu-Lm8-n1</strain>
    </source>
</reference>
<sequence length="175" mass="19507">MSKDSTCYRFVDLTSAYVQTLSSPAADTSEISKVRKLESGKSPLSDYMKWGDNALGIQRQNSSSSIHTQSQLHFSFDNPQTETMVHIFTRNLTFQSNNLGKETTLVLAFNGYMEGLYEDFFPVVWKATKFGKSGPYRAQATYTSQLAFSRPWVVNGNIIDASTCVKINVSDSGLL</sequence>
<protein>
    <submittedName>
        <fullName evidence="1">Uncharacterized protein</fullName>
    </submittedName>
</protein>
<dbReference type="AlphaFoldDB" id="A0A0D0B0Q8"/>
<evidence type="ECO:0000313" key="2">
    <source>
        <dbReference type="Proteomes" id="UP000054485"/>
    </source>
</evidence>
<dbReference type="OrthoDB" id="3165318at2759"/>
<organism evidence="1 2">
    <name type="scientific">Suillus luteus UH-Slu-Lm8-n1</name>
    <dbReference type="NCBI Taxonomy" id="930992"/>
    <lineage>
        <taxon>Eukaryota</taxon>
        <taxon>Fungi</taxon>
        <taxon>Dikarya</taxon>
        <taxon>Basidiomycota</taxon>
        <taxon>Agaricomycotina</taxon>
        <taxon>Agaricomycetes</taxon>
        <taxon>Agaricomycetidae</taxon>
        <taxon>Boletales</taxon>
        <taxon>Suillineae</taxon>
        <taxon>Suillaceae</taxon>
        <taxon>Suillus</taxon>
    </lineage>
</organism>
<proteinExistence type="predicted"/>
<accession>A0A0D0B0Q8</accession>
<dbReference type="EMBL" id="KN835314">
    <property type="protein sequence ID" value="KIK40137.1"/>
    <property type="molecule type" value="Genomic_DNA"/>
</dbReference>
<dbReference type="Proteomes" id="UP000054485">
    <property type="component" value="Unassembled WGS sequence"/>
</dbReference>
<keyword evidence="2" id="KW-1185">Reference proteome</keyword>